<dbReference type="RefSeq" id="WP_258858089.1">
    <property type="nucleotide sequence ID" value="NZ_JANUGV010000007.1"/>
</dbReference>
<reference evidence="1 2" key="1">
    <citation type="submission" date="2022-08" db="EMBL/GenBank/DDBJ databases">
        <title>Reclassification of Massilia species as members of the genera Telluria, Duganella, Pseudoduganella, Mokoshia gen. nov. and Zemynaea gen. nov. using orthogonal and non-orthogonal genome-based approaches.</title>
        <authorList>
            <person name="Bowman J.P."/>
        </authorList>
    </citation>
    <scope>NUCLEOTIDE SEQUENCE [LARGE SCALE GENOMIC DNA]</scope>
    <source>
        <strain evidence="1 2">JCM 31607</strain>
    </source>
</reference>
<proteinExistence type="predicted"/>
<protein>
    <submittedName>
        <fullName evidence="1">Uncharacterized protein</fullName>
    </submittedName>
</protein>
<sequence length="86" mass="10378">MNKYEALFDEILQQTQARELEWRQLRRSANADLIFNLTLVYRQFSAEMQRRGHLLTLLLVEKKYDDPEHDFAYQRYSPELLVVDEG</sequence>
<evidence type="ECO:0000313" key="1">
    <source>
        <dbReference type="EMBL" id="MCS0610511.1"/>
    </source>
</evidence>
<evidence type="ECO:0000313" key="2">
    <source>
        <dbReference type="Proteomes" id="UP001205861"/>
    </source>
</evidence>
<keyword evidence="2" id="KW-1185">Reference proteome</keyword>
<comment type="caution">
    <text evidence="1">The sequence shown here is derived from an EMBL/GenBank/DDBJ whole genome shotgun (WGS) entry which is preliminary data.</text>
</comment>
<dbReference type="EMBL" id="JANUGV010000007">
    <property type="protein sequence ID" value="MCS0610511.1"/>
    <property type="molecule type" value="Genomic_DNA"/>
</dbReference>
<gene>
    <name evidence="1" type="ORF">NX773_20275</name>
</gene>
<name>A0ABT2BPS1_9BURK</name>
<organism evidence="1 2">
    <name type="scientific">Massilia solisilvae</name>
    <dbReference type="NCBI Taxonomy" id="1811225"/>
    <lineage>
        <taxon>Bacteria</taxon>
        <taxon>Pseudomonadati</taxon>
        <taxon>Pseudomonadota</taxon>
        <taxon>Betaproteobacteria</taxon>
        <taxon>Burkholderiales</taxon>
        <taxon>Oxalobacteraceae</taxon>
        <taxon>Telluria group</taxon>
        <taxon>Massilia</taxon>
    </lineage>
</organism>
<dbReference type="Proteomes" id="UP001205861">
    <property type="component" value="Unassembled WGS sequence"/>
</dbReference>
<accession>A0ABT2BPS1</accession>